<keyword evidence="10" id="KW-0325">Glycoprotein</keyword>
<evidence type="ECO:0000256" key="9">
    <source>
        <dbReference type="ARBA" id="ARBA00023136"/>
    </source>
</evidence>
<evidence type="ECO:0000256" key="13">
    <source>
        <dbReference type="RuleBase" id="RU000679"/>
    </source>
</evidence>
<dbReference type="Proteomes" id="UP000887574">
    <property type="component" value="Unplaced"/>
</dbReference>
<evidence type="ECO:0000256" key="6">
    <source>
        <dbReference type="ARBA" id="ARBA00022989"/>
    </source>
</evidence>
<name>A0A915DB18_9BILA</name>
<protein>
    <submittedName>
        <fullName evidence="15">Uncharacterized protein</fullName>
    </submittedName>
</protein>
<reference evidence="15" key="1">
    <citation type="submission" date="2022-11" db="UniProtKB">
        <authorList>
            <consortium name="WormBaseParasite"/>
        </authorList>
    </citation>
    <scope>IDENTIFICATION</scope>
</reference>
<evidence type="ECO:0000256" key="2">
    <source>
        <dbReference type="ARBA" id="ARBA00007193"/>
    </source>
</evidence>
<keyword evidence="8 13" id="KW-0406">Ion transport</keyword>
<evidence type="ECO:0000256" key="8">
    <source>
        <dbReference type="ARBA" id="ARBA00023065"/>
    </source>
</evidence>
<keyword evidence="4 13" id="KW-0894">Sodium channel</keyword>
<evidence type="ECO:0000256" key="4">
    <source>
        <dbReference type="ARBA" id="ARBA00022461"/>
    </source>
</evidence>
<keyword evidence="9" id="KW-0472">Membrane</keyword>
<keyword evidence="11 13" id="KW-0739">Sodium transport</keyword>
<dbReference type="AlphaFoldDB" id="A0A915DB18"/>
<dbReference type="GO" id="GO:0016020">
    <property type="term" value="C:membrane"/>
    <property type="evidence" value="ECO:0007669"/>
    <property type="project" value="UniProtKB-SubCell"/>
</dbReference>
<comment type="subcellular location">
    <subcellularLocation>
        <location evidence="1">Membrane</location>
        <topology evidence="1">Multi-pass membrane protein</topology>
    </subcellularLocation>
</comment>
<keyword evidence="6" id="KW-1133">Transmembrane helix</keyword>
<evidence type="ECO:0000256" key="3">
    <source>
        <dbReference type="ARBA" id="ARBA00022448"/>
    </source>
</evidence>
<dbReference type="GO" id="GO:0005272">
    <property type="term" value="F:sodium channel activity"/>
    <property type="evidence" value="ECO:0007669"/>
    <property type="project" value="UniProtKB-KW"/>
</dbReference>
<keyword evidence="14" id="KW-1185">Reference proteome</keyword>
<sequence>MLQTPRQLLPSVVVCPKNPDSLKYPLVLKDIAKRLPHLDRLTIGNLITEELKRLNALLKRWKGQRTLEEFYKDLFEKYGYTCEDMFQACFSGYEKIPCCDIFRPYYLMLRGRCFRTKQLFQTDPDVFGRLNIYINQMPSRLVSKADGMQPHIVVYVTDKHPDVGHFPRYYINLHEAIYVRVRGKRIVMLDGNSQCSSKKEYKGRSTCFMKKWMRQRLLDPLNCTLFYLKDKAVGYDVCEPDLVVQHYSSVNNLKLDDNSQRCLPACRRRDLLLQLYRSESSVPRFLKKIPDFRLELSYVHLERERYEEVITTTVPGFISQIGGQSGLFVGLSPDVVTGVSSPVSGRQGWLSGCPFQGLCHQGVFEGAQRSLDVYHNNETSTGQALKGAG</sequence>
<comment type="similarity">
    <text evidence="2 13">Belongs to the amiloride-sensitive sodium channel (TC 1.A.6) family.</text>
</comment>
<evidence type="ECO:0000256" key="10">
    <source>
        <dbReference type="ARBA" id="ARBA00023180"/>
    </source>
</evidence>
<keyword evidence="7" id="KW-0915">Sodium</keyword>
<accession>A0A915DB18</accession>
<evidence type="ECO:0000256" key="5">
    <source>
        <dbReference type="ARBA" id="ARBA00022692"/>
    </source>
</evidence>
<dbReference type="Pfam" id="PF00858">
    <property type="entry name" value="ASC"/>
    <property type="match status" value="1"/>
</dbReference>
<dbReference type="InterPro" id="IPR001873">
    <property type="entry name" value="ENaC"/>
</dbReference>
<keyword evidence="5 13" id="KW-0812">Transmembrane</keyword>
<evidence type="ECO:0000313" key="14">
    <source>
        <dbReference type="Proteomes" id="UP000887574"/>
    </source>
</evidence>
<organism evidence="14 15">
    <name type="scientific">Ditylenchus dipsaci</name>
    <dbReference type="NCBI Taxonomy" id="166011"/>
    <lineage>
        <taxon>Eukaryota</taxon>
        <taxon>Metazoa</taxon>
        <taxon>Ecdysozoa</taxon>
        <taxon>Nematoda</taxon>
        <taxon>Chromadorea</taxon>
        <taxon>Rhabditida</taxon>
        <taxon>Tylenchina</taxon>
        <taxon>Tylenchomorpha</taxon>
        <taxon>Sphaerularioidea</taxon>
        <taxon>Anguinidae</taxon>
        <taxon>Anguininae</taxon>
        <taxon>Ditylenchus</taxon>
    </lineage>
</organism>
<evidence type="ECO:0000256" key="1">
    <source>
        <dbReference type="ARBA" id="ARBA00004141"/>
    </source>
</evidence>
<keyword evidence="3 13" id="KW-0813">Transport</keyword>
<evidence type="ECO:0000313" key="15">
    <source>
        <dbReference type="WBParaSite" id="jg17987"/>
    </source>
</evidence>
<keyword evidence="12 13" id="KW-0407">Ion channel</keyword>
<proteinExistence type="inferred from homology"/>
<evidence type="ECO:0000256" key="11">
    <source>
        <dbReference type="ARBA" id="ARBA00023201"/>
    </source>
</evidence>
<evidence type="ECO:0000256" key="12">
    <source>
        <dbReference type="ARBA" id="ARBA00023303"/>
    </source>
</evidence>
<dbReference type="WBParaSite" id="jg17987">
    <property type="protein sequence ID" value="jg17987"/>
    <property type="gene ID" value="jg17987"/>
</dbReference>
<evidence type="ECO:0000256" key="7">
    <source>
        <dbReference type="ARBA" id="ARBA00023053"/>
    </source>
</evidence>
<dbReference type="Gene3D" id="1.10.287.770">
    <property type="entry name" value="YojJ-like"/>
    <property type="match status" value="1"/>
</dbReference>